<organism evidence="2 3">
    <name type="scientific">Ranitomeya imitator</name>
    <name type="common">mimic poison frog</name>
    <dbReference type="NCBI Taxonomy" id="111125"/>
    <lineage>
        <taxon>Eukaryota</taxon>
        <taxon>Metazoa</taxon>
        <taxon>Chordata</taxon>
        <taxon>Craniata</taxon>
        <taxon>Vertebrata</taxon>
        <taxon>Euteleostomi</taxon>
        <taxon>Amphibia</taxon>
        <taxon>Batrachia</taxon>
        <taxon>Anura</taxon>
        <taxon>Neobatrachia</taxon>
        <taxon>Hyloidea</taxon>
        <taxon>Dendrobatidae</taxon>
        <taxon>Dendrobatinae</taxon>
        <taxon>Ranitomeya</taxon>
    </lineage>
</organism>
<evidence type="ECO:0000313" key="2">
    <source>
        <dbReference type="EMBL" id="CAJ0917676.1"/>
    </source>
</evidence>
<evidence type="ECO:0000256" key="1">
    <source>
        <dbReference type="SAM" id="MobiDB-lite"/>
    </source>
</evidence>
<accession>A0ABN9KQR5</accession>
<evidence type="ECO:0000313" key="3">
    <source>
        <dbReference type="Proteomes" id="UP001176940"/>
    </source>
</evidence>
<dbReference type="Proteomes" id="UP001176940">
    <property type="component" value="Unassembled WGS sequence"/>
</dbReference>
<sequence length="203" mass="22724">MTSDDVAVSRDRFVITGRSRNALLGTEASRGAGTLRGMQEVLLRFYSEKTRQFLNVCTYPKSEATNIFLPDLNLGNNYLLFKKFHSAFQTMESVEMTPISLKRHLTTEDLAVDEAKRQKLSENNFTDESVTGLQETVQTKKAILTETVAEENGESEEEERLEGEPGDGDTESFADMMKHGLTELDVGITKFVSSHEGRKKDSS</sequence>
<name>A0ABN9KQR5_9NEOB</name>
<gene>
    <name evidence="2" type="ORF">RIMI_LOCUS579823</name>
</gene>
<proteinExistence type="predicted"/>
<dbReference type="EMBL" id="CAUEEQ010000703">
    <property type="protein sequence ID" value="CAJ0917676.1"/>
    <property type="molecule type" value="Genomic_DNA"/>
</dbReference>
<comment type="caution">
    <text evidence="2">The sequence shown here is derived from an EMBL/GenBank/DDBJ whole genome shotgun (WGS) entry which is preliminary data.</text>
</comment>
<protein>
    <submittedName>
        <fullName evidence="2">Uncharacterized protein</fullName>
    </submittedName>
</protein>
<feature type="compositionally biased region" description="Acidic residues" evidence="1">
    <location>
        <begin position="149"/>
        <end position="172"/>
    </location>
</feature>
<feature type="region of interest" description="Disordered" evidence="1">
    <location>
        <begin position="149"/>
        <end position="178"/>
    </location>
</feature>
<reference evidence="2" key="1">
    <citation type="submission" date="2023-07" db="EMBL/GenBank/DDBJ databases">
        <authorList>
            <person name="Stuckert A."/>
        </authorList>
    </citation>
    <scope>NUCLEOTIDE SEQUENCE</scope>
</reference>
<keyword evidence="3" id="KW-1185">Reference proteome</keyword>